<dbReference type="OrthoDB" id="5325244at2"/>
<sequence length="78" mass="9186">MDRKEFNKLLEKADLTKKKFAEIVGMKYNSVNNWGSSQAIPRWVISWLENYIKSSKFDKVKKIFNDEVDIENLKSNDA</sequence>
<dbReference type="SUPFAM" id="SSF47413">
    <property type="entry name" value="lambda repressor-like DNA-binding domains"/>
    <property type="match status" value="1"/>
</dbReference>
<organism evidence="1 2">
    <name type="scientific">Campylobacter hominis (strain ATCC BAA-381 / DSM 21671 / CCUG 45161 / LMG 19568 / NCTC 13146 / CH001A)</name>
    <dbReference type="NCBI Taxonomy" id="360107"/>
    <lineage>
        <taxon>Bacteria</taxon>
        <taxon>Pseudomonadati</taxon>
        <taxon>Campylobacterota</taxon>
        <taxon>Epsilonproteobacteria</taxon>
        <taxon>Campylobacterales</taxon>
        <taxon>Campylobacteraceae</taxon>
        <taxon>Campylobacter</taxon>
    </lineage>
</organism>
<keyword evidence="2" id="KW-1185">Reference proteome</keyword>
<dbReference type="EMBL" id="CP000776">
    <property type="protein sequence ID" value="ABS50978.1"/>
    <property type="molecule type" value="Genomic_DNA"/>
</dbReference>
<dbReference type="AlphaFoldDB" id="A7I3B1"/>
<evidence type="ECO:0000313" key="1">
    <source>
        <dbReference type="EMBL" id="ABS50978.1"/>
    </source>
</evidence>
<dbReference type="Proteomes" id="UP000002407">
    <property type="component" value="Chromosome"/>
</dbReference>
<dbReference type="RefSeq" id="WP_012109306.1">
    <property type="nucleotide sequence ID" value="NC_009714.1"/>
</dbReference>
<dbReference type="HOGENOM" id="CLU_191405_1_1_7"/>
<evidence type="ECO:0000313" key="2">
    <source>
        <dbReference type="Proteomes" id="UP000002407"/>
    </source>
</evidence>
<accession>A7I3B1</accession>
<dbReference type="InterPro" id="IPR010982">
    <property type="entry name" value="Lambda_DNA-bd_dom_sf"/>
</dbReference>
<name>A7I3B1_CAMHC</name>
<protein>
    <submittedName>
        <fullName evidence="1">Uncharacterized protein</fullName>
    </submittedName>
</protein>
<dbReference type="Gene3D" id="1.10.260.40">
    <property type="entry name" value="lambda repressor-like DNA-binding domains"/>
    <property type="match status" value="1"/>
</dbReference>
<dbReference type="eggNOG" id="COG2944">
    <property type="taxonomic scope" value="Bacteria"/>
</dbReference>
<dbReference type="GO" id="GO:0003677">
    <property type="term" value="F:DNA binding"/>
    <property type="evidence" value="ECO:0007669"/>
    <property type="project" value="InterPro"/>
</dbReference>
<proteinExistence type="predicted"/>
<reference evidence="2" key="1">
    <citation type="submission" date="2007-07" db="EMBL/GenBank/DDBJ databases">
        <title>Complete genome sequence of Campylobacter hominis ATCC BAA-381, a commensal isolated from the human gastrointestinal tract.</title>
        <authorList>
            <person name="Fouts D.E."/>
            <person name="Mongodin E.F."/>
            <person name="Puiu D."/>
            <person name="Sebastian Y."/>
            <person name="Miller W.G."/>
            <person name="Mandrell R.E."/>
            <person name="Nelson K.E."/>
        </authorList>
    </citation>
    <scope>NUCLEOTIDE SEQUENCE [LARGE SCALE GENOMIC DNA]</scope>
    <source>
        <strain evidence="2">ATCC BAA-381 / LMG 19568 / NCTC 13146 / CH001A</strain>
    </source>
</reference>
<gene>
    <name evidence="1" type="ordered locus">CHAB381_1465</name>
</gene>
<dbReference type="KEGG" id="cha:CHAB381_1465"/>